<comment type="similarity">
    <text evidence="3">Belongs to the metallo-dependent hydrolases superfamily. Allantoinase family.</text>
</comment>
<organism evidence="10 11">
    <name type="scientific">Kitasatospora cinereorecta</name>
    <dbReference type="NCBI Taxonomy" id="285560"/>
    <lineage>
        <taxon>Bacteria</taxon>
        <taxon>Bacillati</taxon>
        <taxon>Actinomycetota</taxon>
        <taxon>Actinomycetes</taxon>
        <taxon>Kitasatosporales</taxon>
        <taxon>Streptomycetaceae</taxon>
        <taxon>Kitasatospora</taxon>
    </lineage>
</organism>
<dbReference type="InterPro" id="IPR006680">
    <property type="entry name" value="Amidohydro-rel"/>
</dbReference>
<comment type="pathway">
    <text evidence="2">Nitrogen metabolism; (S)-allantoin degradation; allantoate from (S)-allantoin: step 1/1.</text>
</comment>
<evidence type="ECO:0000256" key="4">
    <source>
        <dbReference type="ARBA" id="ARBA00011881"/>
    </source>
</evidence>
<dbReference type="RefSeq" id="WP_346145014.1">
    <property type="nucleotide sequence ID" value="NZ_BAAAUA010000019.1"/>
</dbReference>
<comment type="subunit">
    <text evidence="4">Homotetramer.</text>
</comment>
<dbReference type="SUPFAM" id="SSF51556">
    <property type="entry name" value="Metallo-dependent hydrolases"/>
    <property type="match status" value="1"/>
</dbReference>
<accession>A0ABW0VDQ2</accession>
<protein>
    <recommendedName>
        <fullName evidence="5">allantoinase</fullName>
        <ecNumber evidence="5">3.5.2.5</ecNumber>
    </recommendedName>
</protein>
<keyword evidence="6" id="KW-0479">Metal-binding</keyword>
<dbReference type="GO" id="GO:0004038">
    <property type="term" value="F:allantoinase activity"/>
    <property type="evidence" value="ECO:0007669"/>
    <property type="project" value="UniProtKB-EC"/>
</dbReference>
<reference evidence="11" key="1">
    <citation type="journal article" date="2019" name="Int. J. Syst. Evol. Microbiol.">
        <title>The Global Catalogue of Microorganisms (GCM) 10K type strain sequencing project: providing services to taxonomists for standard genome sequencing and annotation.</title>
        <authorList>
            <consortium name="The Broad Institute Genomics Platform"/>
            <consortium name="The Broad Institute Genome Sequencing Center for Infectious Disease"/>
            <person name="Wu L."/>
            <person name="Ma J."/>
        </authorList>
    </citation>
    <scope>NUCLEOTIDE SEQUENCE [LARGE SCALE GENOMIC DNA]</scope>
    <source>
        <strain evidence="11">CGMCC 4.1622</strain>
    </source>
</reference>
<dbReference type="Proteomes" id="UP001596066">
    <property type="component" value="Unassembled WGS sequence"/>
</dbReference>
<evidence type="ECO:0000256" key="3">
    <source>
        <dbReference type="ARBA" id="ARBA00010368"/>
    </source>
</evidence>
<dbReference type="InterPro" id="IPR032466">
    <property type="entry name" value="Metal_Hydrolase"/>
</dbReference>
<dbReference type="InterPro" id="IPR011059">
    <property type="entry name" value="Metal-dep_hydrolase_composite"/>
</dbReference>
<evidence type="ECO:0000256" key="2">
    <source>
        <dbReference type="ARBA" id="ARBA00004968"/>
    </source>
</evidence>
<evidence type="ECO:0000313" key="11">
    <source>
        <dbReference type="Proteomes" id="UP001596066"/>
    </source>
</evidence>
<dbReference type="EC" id="3.5.2.5" evidence="5"/>
<evidence type="ECO:0000256" key="1">
    <source>
        <dbReference type="ARBA" id="ARBA00001947"/>
    </source>
</evidence>
<dbReference type="EMBL" id="JBHSOC010000024">
    <property type="protein sequence ID" value="MFC5642894.1"/>
    <property type="molecule type" value="Genomic_DNA"/>
</dbReference>
<dbReference type="SUPFAM" id="SSF51338">
    <property type="entry name" value="Composite domain of metallo-dependent hydrolases"/>
    <property type="match status" value="1"/>
</dbReference>
<gene>
    <name evidence="10" type="primary">allB</name>
    <name evidence="10" type="ORF">ACFPZF_16210</name>
</gene>
<keyword evidence="8" id="KW-0862">Zinc</keyword>
<name>A0ABW0VDQ2_9ACTN</name>
<evidence type="ECO:0000256" key="7">
    <source>
        <dbReference type="ARBA" id="ARBA00022801"/>
    </source>
</evidence>
<evidence type="ECO:0000256" key="8">
    <source>
        <dbReference type="ARBA" id="ARBA00022833"/>
    </source>
</evidence>
<comment type="cofactor">
    <cofactor evidence="1">
        <name>Zn(2+)</name>
        <dbReference type="ChEBI" id="CHEBI:29105"/>
    </cofactor>
</comment>
<keyword evidence="7 10" id="KW-0378">Hydrolase</keyword>
<proteinExistence type="inferred from homology"/>
<keyword evidence="11" id="KW-1185">Reference proteome</keyword>
<dbReference type="Pfam" id="PF01979">
    <property type="entry name" value="Amidohydro_1"/>
    <property type="match status" value="1"/>
</dbReference>
<evidence type="ECO:0000256" key="5">
    <source>
        <dbReference type="ARBA" id="ARBA00012863"/>
    </source>
</evidence>
<feature type="domain" description="Amidohydrolase-related" evidence="9">
    <location>
        <begin position="60"/>
        <end position="441"/>
    </location>
</feature>
<dbReference type="NCBIfam" id="TIGR03178">
    <property type="entry name" value="allantoinase"/>
    <property type="match status" value="1"/>
</dbReference>
<dbReference type="InterPro" id="IPR017593">
    <property type="entry name" value="Allantoinase"/>
</dbReference>
<dbReference type="Gene3D" id="3.20.20.140">
    <property type="entry name" value="Metal-dependent hydrolases"/>
    <property type="match status" value="1"/>
</dbReference>
<evidence type="ECO:0000313" key="10">
    <source>
        <dbReference type="EMBL" id="MFC5642894.1"/>
    </source>
</evidence>
<dbReference type="PANTHER" id="PTHR43668">
    <property type="entry name" value="ALLANTOINASE"/>
    <property type="match status" value="1"/>
</dbReference>
<dbReference type="PANTHER" id="PTHR43668:SF2">
    <property type="entry name" value="ALLANTOINASE"/>
    <property type="match status" value="1"/>
</dbReference>
<dbReference type="InterPro" id="IPR050138">
    <property type="entry name" value="DHOase/Allantoinase_Hydrolase"/>
</dbReference>
<evidence type="ECO:0000259" key="9">
    <source>
        <dbReference type="Pfam" id="PF01979"/>
    </source>
</evidence>
<evidence type="ECO:0000256" key="6">
    <source>
        <dbReference type="ARBA" id="ARBA00022723"/>
    </source>
</evidence>
<sequence>MPLSETPATTAVIRSRRVVLPDGERPADVLIRGGRIEQIAAHGSLLAGDQHLTDLGDTALLPGLVDTHVHVNEPGRTEWEGFATATRAAAAGGVTTVIDMPLNSVPPTTTVAGLEAKRKTAEGQAWVDLGFWGGAVPGNADELEPLHRAGVFGFKSFLAPSGVDEFPHLATAEDLETALAEQARIGALAIIHAEDPAVLDAAPQVPGVHYRDFLNSRPDDAEAAAVARLLDTARRTGARVHILHVSSAAVLPLLRQARADGVQVTAETCPHYLTLAAEEVPDGDTAFKCCPPIRDESNRDLLWQALADGEFIAVVSDHSPSTPDLKLLRRYGGSGDFAAAWGGIASLQVGLPAVWTEARRRGHTLADVVRWMASGPASLVGLTGTKGAIAVGYDADLVAFDPDAAFAVHAEQLHHKNPVTPYAGRTLSGVVRTTWLRGRVVDTTAEPFGRQITR</sequence>
<comment type="caution">
    <text evidence="10">The sequence shown here is derived from an EMBL/GenBank/DDBJ whole genome shotgun (WGS) entry which is preliminary data.</text>
</comment>